<evidence type="ECO:0000256" key="6">
    <source>
        <dbReference type="ARBA" id="ARBA00022968"/>
    </source>
</evidence>
<evidence type="ECO:0000256" key="2">
    <source>
        <dbReference type="ARBA" id="ARBA00008661"/>
    </source>
</evidence>
<proteinExistence type="inferred from homology"/>
<keyword evidence="8 10" id="KW-0333">Golgi apparatus</keyword>
<evidence type="ECO:0000256" key="4">
    <source>
        <dbReference type="ARBA" id="ARBA00022679"/>
    </source>
</evidence>
<evidence type="ECO:0000256" key="1">
    <source>
        <dbReference type="ARBA" id="ARBA00004323"/>
    </source>
</evidence>
<sequence>MKCSLKKGFLTFVCLFALLVFLCGFNTLLSDDYQLQQKQTTHDKTRIVQETNGLLLILIISAPFHTNERQVVRQTWLSYLVNNSKSLGRSNVRAFKDPTDAADDLVIHYWFVCGHYYDNESDIEGAVSNESNVYGDILRLEYTESYILLVHKTLSSLRFASKMDVRFVLKIDDDVYLHFPRMIWWLRTASLPDKLYGGYLLPKTKVIRDPLHKWHVSEQHYNETYFPPYCNGPFYFMSKAVVLEVLEASFTEGSLVVSFPLEDVFIGILAQKVGVKPIQLKHVGVRIEPRIPKKAWIQWNDTNLIKYYVVGHGLTREQMFGFHSRYRKLPVNVSFPPIEPTLQP</sequence>
<evidence type="ECO:0000256" key="9">
    <source>
        <dbReference type="ARBA" id="ARBA00023136"/>
    </source>
</evidence>
<dbReference type="Proteomes" id="UP001159427">
    <property type="component" value="Unassembled WGS sequence"/>
</dbReference>
<keyword evidence="3 10" id="KW-0328">Glycosyltransferase</keyword>
<dbReference type="PANTHER" id="PTHR11214">
    <property type="entry name" value="BETA-1,3-N-ACETYLGLUCOSAMINYLTRANSFERASE"/>
    <property type="match status" value="1"/>
</dbReference>
<accession>A0ABN8M071</accession>
<keyword evidence="5" id="KW-0812">Transmembrane</keyword>
<organism evidence="11 12">
    <name type="scientific">Porites evermanni</name>
    <dbReference type="NCBI Taxonomy" id="104178"/>
    <lineage>
        <taxon>Eukaryota</taxon>
        <taxon>Metazoa</taxon>
        <taxon>Cnidaria</taxon>
        <taxon>Anthozoa</taxon>
        <taxon>Hexacorallia</taxon>
        <taxon>Scleractinia</taxon>
        <taxon>Fungiina</taxon>
        <taxon>Poritidae</taxon>
        <taxon>Porites</taxon>
    </lineage>
</organism>
<evidence type="ECO:0000313" key="12">
    <source>
        <dbReference type="Proteomes" id="UP001159427"/>
    </source>
</evidence>
<keyword evidence="4" id="KW-0808">Transferase</keyword>
<evidence type="ECO:0000256" key="3">
    <source>
        <dbReference type="ARBA" id="ARBA00022676"/>
    </source>
</evidence>
<dbReference type="InterPro" id="IPR002659">
    <property type="entry name" value="Glyco_trans_31"/>
</dbReference>
<evidence type="ECO:0000256" key="10">
    <source>
        <dbReference type="RuleBase" id="RU363063"/>
    </source>
</evidence>
<keyword evidence="6" id="KW-0735">Signal-anchor</keyword>
<keyword evidence="7" id="KW-1133">Transmembrane helix</keyword>
<name>A0ABN8M071_9CNID</name>
<keyword evidence="9" id="KW-0472">Membrane</keyword>
<gene>
    <name evidence="11" type="ORF">PEVE_00017587</name>
</gene>
<evidence type="ECO:0000313" key="11">
    <source>
        <dbReference type="EMBL" id="CAH3022957.1"/>
    </source>
</evidence>
<evidence type="ECO:0000256" key="5">
    <source>
        <dbReference type="ARBA" id="ARBA00022692"/>
    </source>
</evidence>
<dbReference type="PANTHER" id="PTHR11214:SF3">
    <property type="entry name" value="BETA-1,3-GALACTOSYLTRANSFERASE 6"/>
    <property type="match status" value="1"/>
</dbReference>
<dbReference type="Gene3D" id="3.90.550.50">
    <property type="match status" value="1"/>
</dbReference>
<protein>
    <recommendedName>
        <fullName evidence="10">Hexosyltransferase</fullName>
        <ecNumber evidence="10">2.4.1.-</ecNumber>
    </recommendedName>
</protein>
<comment type="similarity">
    <text evidence="2 10">Belongs to the glycosyltransferase 31 family.</text>
</comment>
<dbReference type="EMBL" id="CALNXI010000241">
    <property type="protein sequence ID" value="CAH3022957.1"/>
    <property type="molecule type" value="Genomic_DNA"/>
</dbReference>
<dbReference type="EC" id="2.4.1.-" evidence="10"/>
<reference evidence="11 12" key="1">
    <citation type="submission" date="2022-05" db="EMBL/GenBank/DDBJ databases">
        <authorList>
            <consortium name="Genoscope - CEA"/>
            <person name="William W."/>
        </authorList>
    </citation>
    <scope>NUCLEOTIDE SEQUENCE [LARGE SCALE GENOMIC DNA]</scope>
</reference>
<comment type="caution">
    <text evidence="11">The sequence shown here is derived from an EMBL/GenBank/DDBJ whole genome shotgun (WGS) entry which is preliminary data.</text>
</comment>
<keyword evidence="12" id="KW-1185">Reference proteome</keyword>
<evidence type="ECO:0000256" key="8">
    <source>
        <dbReference type="ARBA" id="ARBA00023034"/>
    </source>
</evidence>
<evidence type="ECO:0000256" key="7">
    <source>
        <dbReference type="ARBA" id="ARBA00022989"/>
    </source>
</evidence>
<dbReference type="Pfam" id="PF01762">
    <property type="entry name" value="Galactosyl_T"/>
    <property type="match status" value="1"/>
</dbReference>
<comment type="subcellular location">
    <subcellularLocation>
        <location evidence="1 10">Golgi apparatus membrane</location>
        <topology evidence="1 10">Single-pass type II membrane protein</topology>
    </subcellularLocation>
</comment>